<dbReference type="Proteomes" id="UP000235145">
    <property type="component" value="Unassembled WGS sequence"/>
</dbReference>
<organism evidence="2 3">
    <name type="scientific">Lactuca sativa</name>
    <name type="common">Garden lettuce</name>
    <dbReference type="NCBI Taxonomy" id="4236"/>
    <lineage>
        <taxon>Eukaryota</taxon>
        <taxon>Viridiplantae</taxon>
        <taxon>Streptophyta</taxon>
        <taxon>Embryophyta</taxon>
        <taxon>Tracheophyta</taxon>
        <taxon>Spermatophyta</taxon>
        <taxon>Magnoliopsida</taxon>
        <taxon>eudicotyledons</taxon>
        <taxon>Gunneridae</taxon>
        <taxon>Pentapetalae</taxon>
        <taxon>asterids</taxon>
        <taxon>campanulids</taxon>
        <taxon>Asterales</taxon>
        <taxon>Asteraceae</taxon>
        <taxon>Cichorioideae</taxon>
        <taxon>Cichorieae</taxon>
        <taxon>Lactucinae</taxon>
        <taxon>Lactuca</taxon>
    </lineage>
</organism>
<feature type="compositionally biased region" description="Polar residues" evidence="1">
    <location>
        <begin position="109"/>
        <end position="132"/>
    </location>
</feature>
<dbReference type="EMBL" id="NBSK02000004">
    <property type="protein sequence ID" value="KAJ0213474.1"/>
    <property type="molecule type" value="Genomic_DNA"/>
</dbReference>
<accession>A0A9R1XI42</accession>
<protein>
    <submittedName>
        <fullName evidence="2">Uncharacterized protein</fullName>
    </submittedName>
</protein>
<name>A0A9R1XI42_LACSA</name>
<evidence type="ECO:0000256" key="1">
    <source>
        <dbReference type="SAM" id="MobiDB-lite"/>
    </source>
</evidence>
<comment type="caution">
    <text evidence="2">The sequence shown here is derived from an EMBL/GenBank/DDBJ whole genome shotgun (WGS) entry which is preliminary data.</text>
</comment>
<dbReference type="AlphaFoldDB" id="A0A9R1XI42"/>
<proteinExistence type="predicted"/>
<keyword evidence="3" id="KW-1185">Reference proteome</keyword>
<feature type="region of interest" description="Disordered" evidence="1">
    <location>
        <begin position="109"/>
        <end position="141"/>
    </location>
</feature>
<sequence length="141" mass="16154">MEFFRVVYQNKSMLDISNLRNCSFNIFQNLNICCNSPGYSKFQGSCPGLFIIKKQNIPLLHGLIASFVQNEIEAIFINNLPQTDVDLISRIKDVVSSFPEELKKLPQEIRQTSLVSDDSPKSINNDLFQDSQDPFDDPYEE</sequence>
<evidence type="ECO:0000313" key="2">
    <source>
        <dbReference type="EMBL" id="KAJ0213474.1"/>
    </source>
</evidence>
<gene>
    <name evidence="2" type="ORF">LSAT_V11C400214450</name>
</gene>
<reference evidence="2 3" key="1">
    <citation type="journal article" date="2017" name="Nat. Commun.">
        <title>Genome assembly with in vitro proximity ligation data and whole-genome triplication in lettuce.</title>
        <authorList>
            <person name="Reyes-Chin-Wo S."/>
            <person name="Wang Z."/>
            <person name="Yang X."/>
            <person name="Kozik A."/>
            <person name="Arikit S."/>
            <person name="Song C."/>
            <person name="Xia L."/>
            <person name="Froenicke L."/>
            <person name="Lavelle D.O."/>
            <person name="Truco M.J."/>
            <person name="Xia R."/>
            <person name="Zhu S."/>
            <person name="Xu C."/>
            <person name="Xu H."/>
            <person name="Xu X."/>
            <person name="Cox K."/>
            <person name="Korf I."/>
            <person name="Meyers B.C."/>
            <person name="Michelmore R.W."/>
        </authorList>
    </citation>
    <scope>NUCLEOTIDE SEQUENCE [LARGE SCALE GENOMIC DNA]</scope>
    <source>
        <strain evidence="3">cv. Salinas</strain>
        <tissue evidence="2">Seedlings</tissue>
    </source>
</reference>
<evidence type="ECO:0000313" key="3">
    <source>
        <dbReference type="Proteomes" id="UP000235145"/>
    </source>
</evidence>